<dbReference type="PANTHER" id="PTHR47255:SF4">
    <property type="entry name" value="GATA ZINC FINGER DOMAIN-CONTAINING PROTEIN 12"/>
    <property type="match status" value="1"/>
</dbReference>
<dbReference type="GO" id="GO:0006355">
    <property type="term" value="P:regulation of DNA-templated transcription"/>
    <property type="evidence" value="ECO:0007669"/>
    <property type="project" value="InterPro"/>
</dbReference>
<dbReference type="InterPro" id="IPR052138">
    <property type="entry name" value="GATA_ZnFinger_Domain"/>
</dbReference>
<evidence type="ECO:0000256" key="3">
    <source>
        <dbReference type="ARBA" id="ARBA00022833"/>
    </source>
</evidence>
<evidence type="ECO:0000256" key="2">
    <source>
        <dbReference type="ARBA" id="ARBA00022771"/>
    </source>
</evidence>
<dbReference type="InterPro" id="IPR013088">
    <property type="entry name" value="Znf_NHR/GATA"/>
</dbReference>
<evidence type="ECO:0000256" key="4">
    <source>
        <dbReference type="ARBA" id="ARBA00023015"/>
    </source>
</evidence>
<dbReference type="Pfam" id="PF00320">
    <property type="entry name" value="GATA"/>
    <property type="match status" value="1"/>
</dbReference>
<evidence type="ECO:0000313" key="11">
    <source>
        <dbReference type="Proteomes" id="UP001229421"/>
    </source>
</evidence>
<evidence type="ECO:0000256" key="8">
    <source>
        <dbReference type="SAM" id="MobiDB-lite"/>
    </source>
</evidence>
<dbReference type="PROSITE" id="PS00344">
    <property type="entry name" value="GATA_ZN_FINGER_1"/>
    <property type="match status" value="1"/>
</dbReference>
<keyword evidence="4" id="KW-0805">Transcription regulation</keyword>
<keyword evidence="11" id="KW-1185">Reference proteome</keyword>
<accession>A0AAD8LB77</accession>
<sequence>MATIYLDSSSNEQYHEHQFFSPSHNIHHHELHQFFSPSHHQHQFLSPSNTLTCHLFFKPAITTHDQDPSQNHEDDSFGSQTTYDDVESYDHITNDEKQLKMKKKNPTKLNSSLRKEVNFEDHKSVQEETIISTSNFPINIRVCSDCNTTKTPLWRSGPQGPKSLCNACGIRQRKARKAMAAASSKDDVYINDKAAAGVSLKLGRKIYKKPNKKKMMMSRPAAIAIARRKNKINCSSSSVEEFLRKNLAFHCHVFPQHDKEAAILLMALSSSG</sequence>
<dbReference type="CDD" id="cd00202">
    <property type="entry name" value="ZnF_GATA"/>
    <property type="match status" value="1"/>
</dbReference>
<evidence type="ECO:0000313" key="10">
    <source>
        <dbReference type="EMBL" id="KAK1437604.1"/>
    </source>
</evidence>
<keyword evidence="3" id="KW-0862">Zinc</keyword>
<gene>
    <name evidence="10" type="ORF">QVD17_03398</name>
</gene>
<keyword evidence="2 7" id="KW-0863">Zinc-finger</keyword>
<feature type="compositionally biased region" description="Basic and acidic residues" evidence="8">
    <location>
        <begin position="88"/>
        <end position="99"/>
    </location>
</feature>
<dbReference type="GO" id="GO:0043565">
    <property type="term" value="F:sequence-specific DNA binding"/>
    <property type="evidence" value="ECO:0007669"/>
    <property type="project" value="InterPro"/>
</dbReference>
<feature type="domain" description="GATA-type" evidence="9">
    <location>
        <begin position="141"/>
        <end position="193"/>
    </location>
</feature>
<keyword evidence="5" id="KW-0238">DNA-binding</keyword>
<evidence type="ECO:0000256" key="6">
    <source>
        <dbReference type="ARBA" id="ARBA00023163"/>
    </source>
</evidence>
<comment type="caution">
    <text evidence="10">The sequence shown here is derived from an EMBL/GenBank/DDBJ whole genome shotgun (WGS) entry which is preliminary data.</text>
</comment>
<dbReference type="SMART" id="SM00401">
    <property type="entry name" value="ZnF_GATA"/>
    <property type="match status" value="1"/>
</dbReference>
<name>A0AAD8LB77_TARER</name>
<evidence type="ECO:0000256" key="7">
    <source>
        <dbReference type="PROSITE-ProRule" id="PRU00094"/>
    </source>
</evidence>
<evidence type="ECO:0000256" key="5">
    <source>
        <dbReference type="ARBA" id="ARBA00023125"/>
    </source>
</evidence>
<dbReference type="Proteomes" id="UP001229421">
    <property type="component" value="Unassembled WGS sequence"/>
</dbReference>
<keyword evidence="6" id="KW-0804">Transcription</keyword>
<feature type="compositionally biased region" description="Basic and acidic residues" evidence="8">
    <location>
        <begin position="64"/>
        <end position="75"/>
    </location>
</feature>
<dbReference type="SUPFAM" id="SSF57716">
    <property type="entry name" value="Glucocorticoid receptor-like (DNA-binding domain)"/>
    <property type="match status" value="1"/>
</dbReference>
<dbReference type="PROSITE" id="PS50114">
    <property type="entry name" value="GATA_ZN_FINGER_2"/>
    <property type="match status" value="1"/>
</dbReference>
<evidence type="ECO:0000259" key="9">
    <source>
        <dbReference type="PROSITE" id="PS50114"/>
    </source>
</evidence>
<keyword evidence="1" id="KW-0479">Metal-binding</keyword>
<feature type="region of interest" description="Disordered" evidence="8">
    <location>
        <begin position="64"/>
        <end position="109"/>
    </location>
</feature>
<evidence type="ECO:0000256" key="1">
    <source>
        <dbReference type="ARBA" id="ARBA00022723"/>
    </source>
</evidence>
<dbReference type="PANTHER" id="PTHR47255">
    <property type="entry name" value="GATA TRANSCRIPTION FACTOR 22-RELATED"/>
    <property type="match status" value="1"/>
</dbReference>
<dbReference type="Gene3D" id="3.30.50.10">
    <property type="entry name" value="Erythroid Transcription Factor GATA-1, subunit A"/>
    <property type="match status" value="1"/>
</dbReference>
<dbReference type="AlphaFoldDB" id="A0AAD8LB77"/>
<reference evidence="10" key="1">
    <citation type="journal article" date="2023" name="bioRxiv">
        <title>Improved chromosome-level genome assembly for marigold (Tagetes erecta).</title>
        <authorList>
            <person name="Jiang F."/>
            <person name="Yuan L."/>
            <person name="Wang S."/>
            <person name="Wang H."/>
            <person name="Xu D."/>
            <person name="Wang A."/>
            <person name="Fan W."/>
        </authorList>
    </citation>
    <scope>NUCLEOTIDE SEQUENCE</scope>
    <source>
        <strain evidence="10">WSJ</strain>
        <tissue evidence="10">Leaf</tissue>
    </source>
</reference>
<proteinExistence type="predicted"/>
<dbReference type="InterPro" id="IPR000679">
    <property type="entry name" value="Znf_GATA"/>
</dbReference>
<organism evidence="10 11">
    <name type="scientific">Tagetes erecta</name>
    <name type="common">African marigold</name>
    <dbReference type="NCBI Taxonomy" id="13708"/>
    <lineage>
        <taxon>Eukaryota</taxon>
        <taxon>Viridiplantae</taxon>
        <taxon>Streptophyta</taxon>
        <taxon>Embryophyta</taxon>
        <taxon>Tracheophyta</taxon>
        <taxon>Spermatophyta</taxon>
        <taxon>Magnoliopsida</taxon>
        <taxon>eudicotyledons</taxon>
        <taxon>Gunneridae</taxon>
        <taxon>Pentapetalae</taxon>
        <taxon>asterids</taxon>
        <taxon>campanulids</taxon>
        <taxon>Asterales</taxon>
        <taxon>Asteraceae</taxon>
        <taxon>Asteroideae</taxon>
        <taxon>Heliantheae alliance</taxon>
        <taxon>Tageteae</taxon>
        <taxon>Tagetes</taxon>
    </lineage>
</organism>
<dbReference type="EMBL" id="JAUHHV010000001">
    <property type="protein sequence ID" value="KAK1437604.1"/>
    <property type="molecule type" value="Genomic_DNA"/>
</dbReference>
<protein>
    <recommendedName>
        <fullName evidence="9">GATA-type domain-containing protein</fullName>
    </recommendedName>
</protein>
<dbReference type="GO" id="GO:0008270">
    <property type="term" value="F:zinc ion binding"/>
    <property type="evidence" value="ECO:0007669"/>
    <property type="project" value="UniProtKB-KW"/>
</dbReference>